<evidence type="ECO:0000259" key="13">
    <source>
        <dbReference type="PROSITE" id="PS50885"/>
    </source>
</evidence>
<dbReference type="Pfam" id="PF00672">
    <property type="entry name" value="HAMP"/>
    <property type="match status" value="1"/>
</dbReference>
<evidence type="ECO:0000313" key="14">
    <source>
        <dbReference type="EMBL" id="KRK81175.1"/>
    </source>
</evidence>
<dbReference type="InterPro" id="IPR036890">
    <property type="entry name" value="HATPase_C_sf"/>
</dbReference>
<keyword evidence="9 12" id="KW-1133">Transmembrane helix</keyword>
<dbReference type="InterPro" id="IPR050640">
    <property type="entry name" value="Bact_2-comp_sensor_kinase"/>
</dbReference>
<evidence type="ECO:0000256" key="2">
    <source>
        <dbReference type="ARBA" id="ARBA00022475"/>
    </source>
</evidence>
<comment type="caution">
    <text evidence="14">The sequence shown here is derived from an EMBL/GenBank/DDBJ whole genome shotgun (WGS) entry which is preliminary data.</text>
</comment>
<organism evidence="14 15">
    <name type="scientific">Companilactobacillus nodensis DSM 19682 = JCM 14932 = NBRC 107160</name>
    <dbReference type="NCBI Taxonomy" id="1423775"/>
    <lineage>
        <taxon>Bacteria</taxon>
        <taxon>Bacillati</taxon>
        <taxon>Bacillota</taxon>
        <taxon>Bacilli</taxon>
        <taxon>Lactobacillales</taxon>
        <taxon>Lactobacillaceae</taxon>
        <taxon>Companilactobacillus</taxon>
    </lineage>
</organism>
<dbReference type="InterPro" id="IPR010559">
    <property type="entry name" value="Sig_transdc_His_kin_internal"/>
</dbReference>
<dbReference type="eggNOG" id="COG2972">
    <property type="taxonomic scope" value="Bacteria"/>
</dbReference>
<dbReference type="GO" id="GO:0005886">
    <property type="term" value="C:plasma membrane"/>
    <property type="evidence" value="ECO:0007669"/>
    <property type="project" value="UniProtKB-SubCell"/>
</dbReference>
<dbReference type="PANTHER" id="PTHR34220">
    <property type="entry name" value="SENSOR HISTIDINE KINASE YPDA"/>
    <property type="match status" value="1"/>
</dbReference>
<dbReference type="EMBL" id="AZDZ01000001">
    <property type="protein sequence ID" value="KRK81175.1"/>
    <property type="molecule type" value="Genomic_DNA"/>
</dbReference>
<dbReference type="GO" id="GO:0005524">
    <property type="term" value="F:ATP binding"/>
    <property type="evidence" value="ECO:0007669"/>
    <property type="project" value="UniProtKB-KW"/>
</dbReference>
<evidence type="ECO:0000256" key="7">
    <source>
        <dbReference type="ARBA" id="ARBA00022777"/>
    </source>
</evidence>
<dbReference type="Pfam" id="PF06580">
    <property type="entry name" value="His_kinase"/>
    <property type="match status" value="1"/>
</dbReference>
<keyword evidence="6" id="KW-0547">Nucleotide-binding</keyword>
<proteinExistence type="predicted"/>
<dbReference type="AlphaFoldDB" id="A0A0R1KPA4"/>
<evidence type="ECO:0000256" key="10">
    <source>
        <dbReference type="ARBA" id="ARBA00023012"/>
    </source>
</evidence>
<dbReference type="CDD" id="cd06225">
    <property type="entry name" value="HAMP"/>
    <property type="match status" value="1"/>
</dbReference>
<dbReference type="SUPFAM" id="SSF55874">
    <property type="entry name" value="ATPase domain of HSP90 chaperone/DNA topoisomerase II/histidine kinase"/>
    <property type="match status" value="1"/>
</dbReference>
<dbReference type="PANTHER" id="PTHR34220:SF11">
    <property type="entry name" value="SENSOR PROTEIN KINASE HPTS"/>
    <property type="match status" value="1"/>
</dbReference>
<keyword evidence="2" id="KW-1003">Cell membrane</keyword>
<feature type="domain" description="HAMP" evidence="13">
    <location>
        <begin position="287"/>
        <end position="331"/>
    </location>
</feature>
<accession>A0A0R1KPA4</accession>
<evidence type="ECO:0000256" key="9">
    <source>
        <dbReference type="ARBA" id="ARBA00022989"/>
    </source>
</evidence>
<name>A0A0R1KPA4_9LACO</name>
<evidence type="ECO:0000256" key="3">
    <source>
        <dbReference type="ARBA" id="ARBA00022553"/>
    </source>
</evidence>
<feature type="transmembrane region" description="Helical" evidence="12">
    <location>
        <begin position="247"/>
        <end position="269"/>
    </location>
</feature>
<sequence>MATVTVVALILLGVALSNIKFQSNQSLLIGLYNSADTMGDQQAEVNKFARDLSDDPIRVANYRDFFAMNSEDYLNKSQEEFSGQTFYYLPTVMYDFFDQNSSFQKVTLNENSSKDSMVVTPKEIGGIRIKANKVRAEGLYYTVPLVDKTSLSNFGSVVVNVSPQRITQRFDKLSFNKSLQFLVLSDTGQIQYGYHLDERLRSKKLKNYWLGQDQQFISKDLRQSYFIKGLNMPGNRYIYTLIPKQDVYLKMIIWSAMIIGLAIAIELFLKWSFRWVFKYYNKELLWMTNSMTAISNGEINARLHVPRQAGEIRTLAEGINTMLDAIDKYVLQIYQLKLAQKDANLNALQSQINPHFLYNTLEYIRMYALNEGEDELAEVVFNFGSLMRNNISQETNVPLEQEFDFAEKYSYLYQMRYPDQVSYQYSIADEVKNVVVPKFIIQPLVENYFKYGLDLTKIDNAIHVSAIKESNECVIKVEDNGKGMSETAIKQLKDHLDSDIDTLMKNSKSVGIANIQARMQIKFNKEFDLDIYRNKYQGVTIQMSFKLR</sequence>
<dbReference type="SUPFAM" id="SSF158472">
    <property type="entry name" value="HAMP domain-like"/>
    <property type="match status" value="1"/>
</dbReference>
<dbReference type="PATRIC" id="fig|1423775.4.peg.784"/>
<evidence type="ECO:0000313" key="15">
    <source>
        <dbReference type="Proteomes" id="UP000051248"/>
    </source>
</evidence>
<keyword evidence="7 14" id="KW-0418">Kinase</keyword>
<reference evidence="14 15" key="1">
    <citation type="journal article" date="2015" name="Genome Announc.">
        <title>Expanding the biotechnology potential of lactobacilli through comparative genomics of 213 strains and associated genera.</title>
        <authorList>
            <person name="Sun Z."/>
            <person name="Harris H.M."/>
            <person name="McCann A."/>
            <person name="Guo C."/>
            <person name="Argimon S."/>
            <person name="Zhang W."/>
            <person name="Yang X."/>
            <person name="Jeffery I.B."/>
            <person name="Cooney J.C."/>
            <person name="Kagawa T.F."/>
            <person name="Liu W."/>
            <person name="Song Y."/>
            <person name="Salvetti E."/>
            <person name="Wrobel A."/>
            <person name="Rasinkangas P."/>
            <person name="Parkhill J."/>
            <person name="Rea M.C."/>
            <person name="O'Sullivan O."/>
            <person name="Ritari J."/>
            <person name="Douillard F.P."/>
            <person name="Paul Ross R."/>
            <person name="Yang R."/>
            <person name="Briner A.E."/>
            <person name="Felis G.E."/>
            <person name="de Vos W.M."/>
            <person name="Barrangou R."/>
            <person name="Klaenhammer T.R."/>
            <person name="Caufield P.W."/>
            <person name="Cui Y."/>
            <person name="Zhang H."/>
            <person name="O'Toole P.W."/>
        </authorList>
    </citation>
    <scope>NUCLEOTIDE SEQUENCE [LARGE SCALE GENOMIC DNA]</scope>
    <source>
        <strain evidence="14 15">DSM 19682</strain>
    </source>
</reference>
<evidence type="ECO:0000256" key="4">
    <source>
        <dbReference type="ARBA" id="ARBA00022679"/>
    </source>
</evidence>
<dbReference type="Proteomes" id="UP000051248">
    <property type="component" value="Unassembled WGS sequence"/>
</dbReference>
<dbReference type="GO" id="GO:0000155">
    <property type="term" value="F:phosphorelay sensor kinase activity"/>
    <property type="evidence" value="ECO:0007669"/>
    <property type="project" value="InterPro"/>
</dbReference>
<protein>
    <submittedName>
        <fullName evidence="14">Histidine protein kinase</fullName>
    </submittedName>
</protein>
<evidence type="ECO:0000256" key="1">
    <source>
        <dbReference type="ARBA" id="ARBA00004651"/>
    </source>
</evidence>
<dbReference type="PROSITE" id="PS50885">
    <property type="entry name" value="HAMP"/>
    <property type="match status" value="1"/>
</dbReference>
<keyword evidence="15" id="KW-1185">Reference proteome</keyword>
<evidence type="ECO:0000256" key="8">
    <source>
        <dbReference type="ARBA" id="ARBA00022840"/>
    </source>
</evidence>
<keyword evidence="4" id="KW-0808">Transferase</keyword>
<keyword evidence="5 12" id="KW-0812">Transmembrane</keyword>
<evidence type="ECO:0000256" key="12">
    <source>
        <dbReference type="SAM" id="Phobius"/>
    </source>
</evidence>
<evidence type="ECO:0000256" key="6">
    <source>
        <dbReference type="ARBA" id="ARBA00022741"/>
    </source>
</evidence>
<comment type="subcellular location">
    <subcellularLocation>
        <location evidence="1">Cell membrane</location>
        <topology evidence="1">Multi-pass membrane protein</topology>
    </subcellularLocation>
</comment>
<keyword evidence="8" id="KW-0067">ATP-binding</keyword>
<dbReference type="Gene3D" id="3.30.565.10">
    <property type="entry name" value="Histidine kinase-like ATPase, C-terminal domain"/>
    <property type="match status" value="1"/>
</dbReference>
<keyword evidence="10" id="KW-0902">Two-component regulatory system</keyword>
<dbReference type="Pfam" id="PF02518">
    <property type="entry name" value="HATPase_c"/>
    <property type="match status" value="1"/>
</dbReference>
<dbReference type="STRING" id="1423775.FD03_GL000767"/>
<gene>
    <name evidence="14" type="ORF">FD03_GL000767</name>
</gene>
<evidence type="ECO:0000256" key="5">
    <source>
        <dbReference type="ARBA" id="ARBA00022692"/>
    </source>
</evidence>
<keyword evidence="3" id="KW-0597">Phosphoprotein</keyword>
<keyword evidence="11 12" id="KW-0472">Membrane</keyword>
<dbReference type="Gene3D" id="6.10.340.10">
    <property type="match status" value="1"/>
</dbReference>
<evidence type="ECO:0000256" key="11">
    <source>
        <dbReference type="ARBA" id="ARBA00023136"/>
    </source>
</evidence>
<dbReference type="InterPro" id="IPR003660">
    <property type="entry name" value="HAMP_dom"/>
</dbReference>
<dbReference type="InterPro" id="IPR003594">
    <property type="entry name" value="HATPase_dom"/>
</dbReference>
<dbReference type="SMART" id="SM00304">
    <property type="entry name" value="HAMP"/>
    <property type="match status" value="1"/>
</dbReference>